<keyword evidence="1" id="KW-0732">Signal</keyword>
<dbReference type="PROSITE" id="PS51257">
    <property type="entry name" value="PROKAR_LIPOPROTEIN"/>
    <property type="match status" value="1"/>
</dbReference>
<evidence type="ECO:0000313" key="4">
    <source>
        <dbReference type="Proteomes" id="UP001597010"/>
    </source>
</evidence>
<dbReference type="EMBL" id="JBHTHZ010000014">
    <property type="protein sequence ID" value="MFD0795117.1"/>
    <property type="molecule type" value="Genomic_DNA"/>
</dbReference>
<evidence type="ECO:0000259" key="2">
    <source>
        <dbReference type="Pfam" id="PF01569"/>
    </source>
</evidence>
<dbReference type="InterPro" id="IPR000326">
    <property type="entry name" value="PAP2/HPO"/>
</dbReference>
<keyword evidence="3" id="KW-0575">Peroxidase</keyword>
<accession>A0ABW3AW64</accession>
<dbReference type="InterPro" id="IPR052559">
    <property type="entry name" value="V-haloperoxidase"/>
</dbReference>
<keyword evidence="3" id="KW-0560">Oxidoreductase</keyword>
<reference evidence="4" key="1">
    <citation type="journal article" date="2019" name="Int. J. Syst. Evol. Microbiol.">
        <title>The Global Catalogue of Microorganisms (GCM) 10K type strain sequencing project: providing services to taxonomists for standard genome sequencing and annotation.</title>
        <authorList>
            <consortium name="The Broad Institute Genomics Platform"/>
            <consortium name="The Broad Institute Genome Sequencing Center for Infectious Disease"/>
            <person name="Wu L."/>
            <person name="Ma J."/>
        </authorList>
    </citation>
    <scope>NUCLEOTIDE SEQUENCE [LARGE SCALE GENOMIC DNA]</scope>
    <source>
        <strain evidence="4">CCUG 61484</strain>
    </source>
</reference>
<dbReference type="Pfam" id="PF01569">
    <property type="entry name" value="PAP2"/>
    <property type="match status" value="1"/>
</dbReference>
<protein>
    <submittedName>
        <fullName evidence="3">Vanadium-dependent haloperoxidase</fullName>
        <ecNumber evidence="3">1.11.1.-</ecNumber>
    </submittedName>
</protein>
<evidence type="ECO:0000313" key="3">
    <source>
        <dbReference type="EMBL" id="MFD0795117.1"/>
    </source>
</evidence>
<name>A0ABW3AW64_9SPHI</name>
<comment type="caution">
    <text evidence="3">The sequence shown here is derived from an EMBL/GenBank/DDBJ whole genome shotgun (WGS) entry which is preliminary data.</text>
</comment>
<feature type="chain" id="PRO_5047265691" evidence="1">
    <location>
        <begin position="23"/>
        <end position="442"/>
    </location>
</feature>
<feature type="signal peptide" evidence="1">
    <location>
        <begin position="1"/>
        <end position="22"/>
    </location>
</feature>
<sequence>MKKFYPIYIVMVLLFSCAGAQKDWKEKAENPAFIHRSVRQVTDVMLHDIYSPPVASRIYAYITVAGYEAAINGNKGYISLSKQLHGLSAMPKPEKGKQYCYSLAASHAILTVGKILVMSEGRIERFHDELMDEFRQTGMPDEVYQNSINYGKLIADRIIRWAGEDNYKHTRSLARYDVQTDDATWKPTPPAYMKGVEPHWNEIRPFILDSAQQFKPAHAMAFSAKPASFFYTLAMDVRNTGLNLTDGQKAVANFWDDNPFKVNTNGHTMFAIKKISPGGHWINIAAQVCAKAKADYVRTAETYACLAVVIADSFINCWDEKYKSKVIRPETYINTYIDQNWQPLLQTPPFPEYTSGHSVVSNASAVVLTKMFGDNFSFSDSTETAFDLPVRKFKSFKAAAAEASISRFYGGIHYMPSVINGIDEGKRIGEFALTRLHTRKAN</sequence>
<gene>
    <name evidence="3" type="ORF">ACFQZX_15955</name>
</gene>
<feature type="domain" description="Phosphatidic acid phosphatase type 2/haloperoxidase" evidence="2">
    <location>
        <begin position="305"/>
        <end position="421"/>
    </location>
</feature>
<keyword evidence="4" id="KW-1185">Reference proteome</keyword>
<dbReference type="GO" id="GO:0004601">
    <property type="term" value="F:peroxidase activity"/>
    <property type="evidence" value="ECO:0007669"/>
    <property type="project" value="UniProtKB-KW"/>
</dbReference>
<proteinExistence type="predicted"/>
<dbReference type="InterPro" id="IPR036938">
    <property type="entry name" value="PAP2/HPO_sf"/>
</dbReference>
<dbReference type="Gene3D" id="1.10.606.20">
    <property type="match status" value="1"/>
</dbReference>
<evidence type="ECO:0000256" key="1">
    <source>
        <dbReference type="SAM" id="SignalP"/>
    </source>
</evidence>
<dbReference type="EC" id="1.11.1.-" evidence="3"/>
<dbReference type="PANTHER" id="PTHR34599:SF1">
    <property type="entry name" value="PHOSPHATIDIC ACID PHOSPHATASE TYPE 2_HALOPEROXIDASE DOMAIN-CONTAINING PROTEIN"/>
    <property type="match status" value="1"/>
</dbReference>
<dbReference type="Proteomes" id="UP001597010">
    <property type="component" value="Unassembled WGS sequence"/>
</dbReference>
<dbReference type="CDD" id="cd03398">
    <property type="entry name" value="PAP2_haloperoxidase"/>
    <property type="match status" value="1"/>
</dbReference>
<dbReference type="RefSeq" id="WP_377117201.1">
    <property type="nucleotide sequence ID" value="NZ_JBHTHZ010000014.1"/>
</dbReference>
<dbReference type="PANTHER" id="PTHR34599">
    <property type="entry name" value="PEROXIDASE-RELATED"/>
    <property type="match status" value="1"/>
</dbReference>
<dbReference type="SUPFAM" id="SSF48317">
    <property type="entry name" value="Acid phosphatase/Vanadium-dependent haloperoxidase"/>
    <property type="match status" value="1"/>
</dbReference>
<organism evidence="3 4">
    <name type="scientific">Mucilaginibacter litoreus</name>
    <dbReference type="NCBI Taxonomy" id="1048221"/>
    <lineage>
        <taxon>Bacteria</taxon>
        <taxon>Pseudomonadati</taxon>
        <taxon>Bacteroidota</taxon>
        <taxon>Sphingobacteriia</taxon>
        <taxon>Sphingobacteriales</taxon>
        <taxon>Sphingobacteriaceae</taxon>
        <taxon>Mucilaginibacter</taxon>
    </lineage>
</organism>